<protein>
    <submittedName>
        <fullName evidence="7">PEP5-like drug facilitator</fullName>
    </submittedName>
</protein>
<name>A0A8H6CTD0_9HYPO</name>
<feature type="transmembrane region" description="Helical" evidence="6">
    <location>
        <begin position="267"/>
        <end position="288"/>
    </location>
</feature>
<keyword evidence="4 6" id="KW-1133">Transmembrane helix</keyword>
<evidence type="ECO:0000256" key="3">
    <source>
        <dbReference type="ARBA" id="ARBA00022692"/>
    </source>
</evidence>
<dbReference type="Proteomes" id="UP000562682">
    <property type="component" value="Unassembled WGS sequence"/>
</dbReference>
<evidence type="ECO:0000313" key="7">
    <source>
        <dbReference type="EMBL" id="KAF5692396.1"/>
    </source>
</evidence>
<dbReference type="Gene3D" id="1.20.1250.20">
    <property type="entry name" value="MFS general substrate transporter like domains"/>
    <property type="match status" value="2"/>
</dbReference>
<evidence type="ECO:0000313" key="8">
    <source>
        <dbReference type="Proteomes" id="UP000562682"/>
    </source>
</evidence>
<proteinExistence type="predicted"/>
<dbReference type="PANTHER" id="PTHR23501">
    <property type="entry name" value="MAJOR FACILITATOR SUPERFAMILY"/>
    <property type="match status" value="1"/>
</dbReference>
<gene>
    <name evidence="7" type="ORF">FDENT_2918</name>
</gene>
<dbReference type="GO" id="GO:0022857">
    <property type="term" value="F:transmembrane transporter activity"/>
    <property type="evidence" value="ECO:0007669"/>
    <property type="project" value="InterPro"/>
</dbReference>
<comment type="subcellular location">
    <subcellularLocation>
        <location evidence="1">Membrane</location>
        <topology evidence="1">Multi-pass membrane protein</topology>
    </subcellularLocation>
</comment>
<feature type="transmembrane region" description="Helical" evidence="6">
    <location>
        <begin position="370"/>
        <end position="396"/>
    </location>
</feature>
<sequence>MEDGEKISISHNEMPAPLVEDEPAADYQVRWKTLMAVFALSMANCCAAIANTARATSQTLSLLVTVELTMYLKTDQYHHPLPSHGLGRCRNGRLDIEFESFGDSGLWAGLGKLLNSLPALPKVDCYQGSLSDRFGKKWFIVIASVIGIVGSVVSGSAKSVTTIIIGNILTGLANAGCIMGVPAGQEVTPNKLRPWTMGFSQTLASCAVIAGTLGAGAFVKYQTWRWSYYLNAFVYGTTTVLVTCFYHPPPTTLRRQQSRLDGLFAQVDYFGTLLFVGSIASMMIGLTWGGSTYPWKSSQVLSSLIIGCVGLVAFGLYERLFTRQGIFHHDMFVSRNFPILLFVCVVDGMLLLGVNVLFSQQIAAMFTTDAVKIATILTPYLATSAFGCLPAGILMARTKSYRTILVASLIWCSLFVGLMALLNPSRLSWAYAFSALFGCGTAVTTVIPGTLSVSGRALGGAIGITIFTSIYHNKMGTALPKAVGSVLAAAGHSSLLPDVLSALNSGNPTALSHVSGLPASLIPNVLAANDHANTYSWKFVWIAISVVVAANAVAACFLKSVASQMNSHVESALEDSDVRRKQMRDI</sequence>
<feature type="transmembrane region" description="Helical" evidence="6">
    <location>
        <begin position="403"/>
        <end position="422"/>
    </location>
</feature>
<accession>A0A8H6CTD0</accession>
<dbReference type="Pfam" id="PF06609">
    <property type="entry name" value="TRI12"/>
    <property type="match status" value="1"/>
</dbReference>
<dbReference type="InterPro" id="IPR010573">
    <property type="entry name" value="MFS_Str1/Tri12-like"/>
</dbReference>
<evidence type="ECO:0000256" key="1">
    <source>
        <dbReference type="ARBA" id="ARBA00004141"/>
    </source>
</evidence>
<evidence type="ECO:0000256" key="5">
    <source>
        <dbReference type="ARBA" id="ARBA00023136"/>
    </source>
</evidence>
<feature type="transmembrane region" description="Helical" evidence="6">
    <location>
        <begin position="138"/>
        <end position="157"/>
    </location>
</feature>
<organism evidence="7 8">
    <name type="scientific">Fusarium denticulatum</name>
    <dbReference type="NCBI Taxonomy" id="48507"/>
    <lineage>
        <taxon>Eukaryota</taxon>
        <taxon>Fungi</taxon>
        <taxon>Dikarya</taxon>
        <taxon>Ascomycota</taxon>
        <taxon>Pezizomycotina</taxon>
        <taxon>Sordariomycetes</taxon>
        <taxon>Hypocreomycetidae</taxon>
        <taxon>Hypocreales</taxon>
        <taxon>Nectriaceae</taxon>
        <taxon>Fusarium</taxon>
        <taxon>Fusarium fujikuroi species complex</taxon>
    </lineage>
</organism>
<dbReference type="SUPFAM" id="SSF103473">
    <property type="entry name" value="MFS general substrate transporter"/>
    <property type="match status" value="1"/>
</dbReference>
<keyword evidence="3 6" id="KW-0812">Transmembrane</keyword>
<feature type="transmembrane region" description="Helical" evidence="6">
    <location>
        <begin position="202"/>
        <end position="222"/>
    </location>
</feature>
<feature type="transmembrane region" description="Helical" evidence="6">
    <location>
        <begin position="163"/>
        <end position="181"/>
    </location>
</feature>
<feature type="transmembrane region" description="Helical" evidence="6">
    <location>
        <begin position="539"/>
        <end position="558"/>
    </location>
</feature>
<keyword evidence="2" id="KW-0813">Transport</keyword>
<feature type="transmembrane region" description="Helical" evidence="6">
    <location>
        <begin position="337"/>
        <end position="358"/>
    </location>
</feature>
<evidence type="ECO:0000256" key="2">
    <source>
        <dbReference type="ARBA" id="ARBA00022448"/>
    </source>
</evidence>
<dbReference type="GO" id="GO:0005886">
    <property type="term" value="C:plasma membrane"/>
    <property type="evidence" value="ECO:0007669"/>
    <property type="project" value="TreeGrafter"/>
</dbReference>
<feature type="transmembrane region" description="Helical" evidence="6">
    <location>
        <begin position="228"/>
        <end position="246"/>
    </location>
</feature>
<evidence type="ECO:0000256" key="6">
    <source>
        <dbReference type="SAM" id="Phobius"/>
    </source>
</evidence>
<keyword evidence="5 6" id="KW-0472">Membrane</keyword>
<feature type="transmembrane region" description="Helical" evidence="6">
    <location>
        <begin position="428"/>
        <end position="446"/>
    </location>
</feature>
<keyword evidence="8" id="KW-1185">Reference proteome</keyword>
<dbReference type="InterPro" id="IPR036259">
    <property type="entry name" value="MFS_trans_sf"/>
</dbReference>
<dbReference type="PANTHER" id="PTHR23501:SF195">
    <property type="entry name" value="PEP5"/>
    <property type="match status" value="1"/>
</dbReference>
<feature type="transmembrane region" description="Helical" evidence="6">
    <location>
        <begin position="300"/>
        <end position="317"/>
    </location>
</feature>
<reference evidence="7 8" key="1">
    <citation type="submission" date="2020-05" db="EMBL/GenBank/DDBJ databases">
        <title>Identification and distribution of gene clusters putatively required for synthesis of sphingolipid metabolism inhibitors in phylogenetically diverse species of the filamentous fungus Fusarium.</title>
        <authorList>
            <person name="Kim H.-S."/>
            <person name="Busman M."/>
            <person name="Brown D.W."/>
            <person name="Divon H."/>
            <person name="Uhlig S."/>
            <person name="Proctor R.H."/>
        </authorList>
    </citation>
    <scope>NUCLEOTIDE SEQUENCE [LARGE SCALE GENOMIC DNA]</scope>
    <source>
        <strain evidence="7 8">NRRL 25311</strain>
    </source>
</reference>
<dbReference type="EMBL" id="JAAOAK010000067">
    <property type="protein sequence ID" value="KAF5692396.1"/>
    <property type="molecule type" value="Genomic_DNA"/>
</dbReference>
<evidence type="ECO:0000256" key="4">
    <source>
        <dbReference type="ARBA" id="ARBA00022989"/>
    </source>
</evidence>
<comment type="caution">
    <text evidence="7">The sequence shown here is derived from an EMBL/GenBank/DDBJ whole genome shotgun (WGS) entry which is preliminary data.</text>
</comment>
<dbReference type="AlphaFoldDB" id="A0A8H6CTD0"/>